<reference evidence="2 3" key="1">
    <citation type="submission" date="2014-09" db="EMBL/GenBank/DDBJ databases">
        <authorList>
            <person name="Ellenberger Sabrina"/>
        </authorList>
    </citation>
    <scope>NUCLEOTIDE SEQUENCE [LARGE SCALE GENOMIC DNA]</scope>
    <source>
        <strain evidence="2 3">CBS 412.66</strain>
    </source>
</reference>
<name>A0A0B7N829_9FUNG</name>
<gene>
    <name evidence="2" type="primary">PARPA_08749.1 scaffold 34073</name>
</gene>
<dbReference type="SUPFAM" id="SSF47823">
    <property type="entry name" value="lambda integrase-like, N-terminal domain"/>
    <property type="match status" value="1"/>
</dbReference>
<proteinExistence type="predicted"/>
<protein>
    <recommendedName>
        <fullName evidence="4">Core-binding (CB) domain-containing protein</fullName>
    </recommendedName>
</protein>
<evidence type="ECO:0008006" key="4">
    <source>
        <dbReference type="Google" id="ProtNLM"/>
    </source>
</evidence>
<dbReference type="Proteomes" id="UP000054107">
    <property type="component" value="Unassembled WGS sequence"/>
</dbReference>
<keyword evidence="1" id="KW-0238">DNA-binding</keyword>
<evidence type="ECO:0000313" key="3">
    <source>
        <dbReference type="Proteomes" id="UP000054107"/>
    </source>
</evidence>
<dbReference type="EMBL" id="LN731396">
    <property type="protein sequence ID" value="CEP14563.1"/>
    <property type="molecule type" value="Genomic_DNA"/>
</dbReference>
<evidence type="ECO:0000256" key="1">
    <source>
        <dbReference type="ARBA" id="ARBA00023125"/>
    </source>
</evidence>
<sequence>ISQDSPSSDTAELDALRVALVRRQQVKQGLNDQAVEELLAQKLAPTGTNRGYYRKNQIRFLAWARQNNVSETTFTPIELVNFLANMHRTHNLQTSALSTLRAAVTHLHDEPTDKRPHLYPPANN</sequence>
<dbReference type="Gene3D" id="1.10.150.130">
    <property type="match status" value="1"/>
</dbReference>
<accession>A0A0B7N829</accession>
<dbReference type="InterPro" id="IPR010998">
    <property type="entry name" value="Integrase_recombinase_N"/>
</dbReference>
<organism evidence="2 3">
    <name type="scientific">Parasitella parasitica</name>
    <dbReference type="NCBI Taxonomy" id="35722"/>
    <lineage>
        <taxon>Eukaryota</taxon>
        <taxon>Fungi</taxon>
        <taxon>Fungi incertae sedis</taxon>
        <taxon>Mucoromycota</taxon>
        <taxon>Mucoromycotina</taxon>
        <taxon>Mucoromycetes</taxon>
        <taxon>Mucorales</taxon>
        <taxon>Mucorineae</taxon>
        <taxon>Mucoraceae</taxon>
        <taxon>Parasitella</taxon>
    </lineage>
</organism>
<dbReference type="AlphaFoldDB" id="A0A0B7N829"/>
<keyword evidence="3" id="KW-1185">Reference proteome</keyword>
<dbReference type="OrthoDB" id="2287076at2759"/>
<dbReference type="GO" id="GO:0003677">
    <property type="term" value="F:DNA binding"/>
    <property type="evidence" value="ECO:0007669"/>
    <property type="project" value="UniProtKB-KW"/>
</dbReference>
<evidence type="ECO:0000313" key="2">
    <source>
        <dbReference type="EMBL" id="CEP14563.1"/>
    </source>
</evidence>
<feature type="non-terminal residue" evidence="2">
    <location>
        <position position="1"/>
    </location>
</feature>